<reference evidence="2" key="1">
    <citation type="journal article" date="2019" name="Int. J. Syst. Evol. Microbiol.">
        <title>The Global Catalogue of Microorganisms (GCM) 10K type strain sequencing project: providing services to taxonomists for standard genome sequencing and annotation.</title>
        <authorList>
            <consortium name="The Broad Institute Genomics Platform"/>
            <consortium name="The Broad Institute Genome Sequencing Center for Infectious Disease"/>
            <person name="Wu L."/>
            <person name="Ma J."/>
        </authorList>
    </citation>
    <scope>NUCLEOTIDE SEQUENCE [LARGE SCALE GENOMIC DNA]</scope>
    <source>
        <strain evidence="2">CCM 8933</strain>
    </source>
</reference>
<name>A0ABW1S081_9LACO</name>
<dbReference type="SUPFAM" id="SSF49899">
    <property type="entry name" value="Concanavalin A-like lectins/glucanases"/>
    <property type="match status" value="1"/>
</dbReference>
<comment type="caution">
    <text evidence="1">The sequence shown here is derived from an EMBL/GenBank/DDBJ whole genome shotgun (WGS) entry which is preliminary data.</text>
</comment>
<dbReference type="CDD" id="cd01951">
    <property type="entry name" value="lectin_L-type"/>
    <property type="match status" value="1"/>
</dbReference>
<dbReference type="Gene3D" id="2.60.120.200">
    <property type="match status" value="1"/>
</dbReference>
<dbReference type="Proteomes" id="UP001596282">
    <property type="component" value="Unassembled WGS sequence"/>
</dbReference>
<dbReference type="InterPro" id="IPR013320">
    <property type="entry name" value="ConA-like_dom_sf"/>
</dbReference>
<organism evidence="1 2">
    <name type="scientific">Lactiplantibacillus daowaiensis</name>
    <dbReference type="NCBI Taxonomy" id="2559918"/>
    <lineage>
        <taxon>Bacteria</taxon>
        <taxon>Bacillati</taxon>
        <taxon>Bacillota</taxon>
        <taxon>Bacilli</taxon>
        <taxon>Lactobacillales</taxon>
        <taxon>Lactobacillaceae</taxon>
        <taxon>Lactiplantibacillus</taxon>
    </lineage>
</organism>
<sequence>MKKIIGLGLALFVIFLGVSGRAATVDSEESPPGLRLREVFKIPAFDPKLKKENSAQLIKGNGKFSSQPDVINVTNNRSQLGAIWSKPEFRLDLSHDLETSMWINFGDRGQDAGDGMALVLHNDPRGVAAIASDGQSLGVWGQDQGDSKPNRIATSAIRNSWALEFDTYSNQDKSYAHAFDLGEPAGQHIAANYPDDTHTYVDRGTNGFFFGLFGNHYYGMVHQNPINDIKLSDGKWHHLSLKWRAPVGKPRIGQLTYTIDDKDPDTGMPTTIARSQTADVDLNKLNATDNRVYWGFTGATGANYEDAKVIFESVPHIMDIKAEMSVRDLQTNKPIIDGDKVIDGRKIQYQYKLNYTNGTQPWTNIWMNLPLDPHFKLDIGNIKFMGGHTQDTITAKDIKAGHLRLRLEQPLSTQQNVIQISLVGHAENDDVKSYHMPVVNQIFNGDNYIAEMITPAYQVMPRRALNLSLGNPATDNLSLDLKRQADAEITGTIAYRDNAQPAWDSTQFDTVSAILDGKKLTNQQYKLTWVNPQTGQFKLTVPNQNLKVGQNKLTLTVTDKDGTTTNQVQANLKVAPGHLMIKTAAATSSFKPAIVDGRAKQHVARRDDWNVVVSDDRGKGSQWQLQAAATTPKTDTGQKLAGDVVFNDGKQDQPLTNGNVLIKQHQTTSERDEHDVDQQWDTKRGIFMNLQANAVPGQYKTVITWTLNNTPNGD</sequence>
<dbReference type="RefSeq" id="WP_137629244.1">
    <property type="nucleotide sequence ID" value="NZ_BJDJ01000019.1"/>
</dbReference>
<proteinExistence type="predicted"/>
<dbReference type="EMBL" id="JBHSSC010000035">
    <property type="protein sequence ID" value="MFC6181225.1"/>
    <property type="molecule type" value="Genomic_DNA"/>
</dbReference>
<evidence type="ECO:0000313" key="2">
    <source>
        <dbReference type="Proteomes" id="UP001596282"/>
    </source>
</evidence>
<accession>A0ABW1S081</accession>
<dbReference type="InterPro" id="IPR056573">
    <property type="entry name" value="Lectin_L-type_dom"/>
</dbReference>
<dbReference type="Pfam" id="PF18483">
    <property type="entry name" value="Lectin_L-type_dom"/>
    <property type="match status" value="1"/>
</dbReference>
<gene>
    <name evidence="1" type="ORF">ACFP5Y_08340</name>
</gene>
<evidence type="ECO:0000313" key="1">
    <source>
        <dbReference type="EMBL" id="MFC6181225.1"/>
    </source>
</evidence>
<protein>
    <submittedName>
        <fullName evidence="1">L-type lectin-domain containing protein</fullName>
    </submittedName>
</protein>
<keyword evidence="2" id="KW-1185">Reference proteome</keyword>